<evidence type="ECO:0000256" key="9">
    <source>
        <dbReference type="ARBA" id="ARBA00023136"/>
    </source>
</evidence>
<dbReference type="PANTHER" id="PTHR47985">
    <property type="entry name" value="OS07G0668900 PROTEIN"/>
    <property type="match status" value="1"/>
</dbReference>
<keyword evidence="20" id="KW-1185">Reference proteome</keyword>
<keyword evidence="9" id="KW-0472">Membrane</keyword>
<dbReference type="GO" id="GO:0005634">
    <property type="term" value="C:nucleus"/>
    <property type="evidence" value="ECO:0007669"/>
    <property type="project" value="UniProtKB-SubCell"/>
</dbReference>
<keyword evidence="10" id="KW-0804">Transcription</keyword>
<dbReference type="InterPro" id="IPR017441">
    <property type="entry name" value="Protein_kinase_ATP_BS"/>
</dbReference>
<feature type="domain" description="Protein kinase" evidence="17">
    <location>
        <begin position="571"/>
        <end position="928"/>
    </location>
</feature>
<dbReference type="EC" id="2.7.11.1" evidence="3"/>
<comment type="caution">
    <text evidence="19">The sequence shown here is derived from an EMBL/GenBank/DDBJ whole genome shotgun (WGS) entry which is preliminary data.</text>
</comment>
<keyword evidence="6" id="KW-0677">Repeat</keyword>
<feature type="domain" description="WRKY" evidence="18">
    <location>
        <begin position="385"/>
        <end position="424"/>
    </location>
</feature>
<feature type="region of interest" description="Disordered" evidence="16">
    <location>
        <begin position="731"/>
        <end position="804"/>
    </location>
</feature>
<feature type="compositionally biased region" description="Basic and acidic residues" evidence="16">
    <location>
        <begin position="342"/>
        <end position="353"/>
    </location>
</feature>
<evidence type="ECO:0000313" key="19">
    <source>
        <dbReference type="EMBL" id="KAG6580577.1"/>
    </source>
</evidence>
<evidence type="ECO:0000256" key="13">
    <source>
        <dbReference type="ARBA" id="ARBA00047899"/>
    </source>
</evidence>
<evidence type="ECO:0000313" key="20">
    <source>
        <dbReference type="Proteomes" id="UP000685013"/>
    </source>
</evidence>
<accession>A0AAV6MFY7</accession>
<dbReference type="PROSITE" id="PS50011">
    <property type="entry name" value="PROTEIN_KINASE_DOM"/>
    <property type="match status" value="1"/>
</dbReference>
<dbReference type="Pfam" id="PF07714">
    <property type="entry name" value="PK_Tyr_Ser-Thr"/>
    <property type="match status" value="1"/>
</dbReference>
<feature type="domain" description="WRKY" evidence="18">
    <location>
        <begin position="197"/>
        <end position="254"/>
    </location>
</feature>
<keyword evidence="8" id="KW-0238">DNA-binding</keyword>
<comment type="subcellular location">
    <subcellularLocation>
        <location evidence="2">Cell membrane</location>
        <topology evidence="2">Lipid-anchor</topology>
    </subcellularLocation>
    <subcellularLocation>
        <location evidence="1">Nucleus</location>
    </subcellularLocation>
</comment>
<dbReference type="InterPro" id="IPR040746">
    <property type="entry name" value="THO1_MOS11_C"/>
</dbReference>
<evidence type="ECO:0000259" key="18">
    <source>
        <dbReference type="PROSITE" id="PS50811"/>
    </source>
</evidence>
<keyword evidence="15" id="KW-0067">ATP-binding</keyword>
<evidence type="ECO:0000256" key="16">
    <source>
        <dbReference type="SAM" id="MobiDB-lite"/>
    </source>
</evidence>
<dbReference type="InterPro" id="IPR003657">
    <property type="entry name" value="WRKY_dom"/>
</dbReference>
<feature type="region of interest" description="Disordered" evidence="16">
    <location>
        <begin position="810"/>
        <end position="829"/>
    </location>
</feature>
<evidence type="ECO:0000256" key="12">
    <source>
        <dbReference type="ARBA" id="ARBA00023288"/>
    </source>
</evidence>
<dbReference type="GO" id="GO:0005524">
    <property type="term" value="F:ATP binding"/>
    <property type="evidence" value="ECO:0007669"/>
    <property type="project" value="UniProtKB-UniRule"/>
</dbReference>
<evidence type="ECO:0000256" key="11">
    <source>
        <dbReference type="ARBA" id="ARBA00023242"/>
    </source>
</evidence>
<feature type="binding site" evidence="15">
    <location>
        <position position="600"/>
    </location>
    <ligand>
        <name>ATP</name>
        <dbReference type="ChEBI" id="CHEBI:30616"/>
    </ligand>
</feature>
<comment type="catalytic activity">
    <reaction evidence="14">
        <text>L-seryl-[protein] + ATP = O-phospho-L-seryl-[protein] + ADP + H(+)</text>
        <dbReference type="Rhea" id="RHEA:17989"/>
        <dbReference type="Rhea" id="RHEA-COMP:9863"/>
        <dbReference type="Rhea" id="RHEA-COMP:11604"/>
        <dbReference type="ChEBI" id="CHEBI:15378"/>
        <dbReference type="ChEBI" id="CHEBI:29999"/>
        <dbReference type="ChEBI" id="CHEBI:30616"/>
        <dbReference type="ChEBI" id="CHEBI:83421"/>
        <dbReference type="ChEBI" id="CHEBI:456216"/>
        <dbReference type="EC" id="2.7.11.1"/>
    </reaction>
</comment>
<gene>
    <name evidence="19" type="primary">WRKY44</name>
    <name evidence="19" type="ORF">SDJN03_20579</name>
</gene>
<feature type="compositionally biased region" description="Basic and acidic residues" evidence="16">
    <location>
        <begin position="518"/>
        <end position="528"/>
    </location>
</feature>
<dbReference type="FunFam" id="2.20.25.80:FF:000006">
    <property type="entry name" value="WRKY transcription factor"/>
    <property type="match status" value="1"/>
</dbReference>
<dbReference type="PROSITE" id="PS50811">
    <property type="entry name" value="WRKY"/>
    <property type="match status" value="2"/>
</dbReference>
<dbReference type="InterPro" id="IPR001245">
    <property type="entry name" value="Ser-Thr/Tyr_kinase_cat_dom"/>
</dbReference>
<proteinExistence type="predicted"/>
<dbReference type="SMART" id="SM00774">
    <property type="entry name" value="WRKY"/>
    <property type="match status" value="2"/>
</dbReference>
<dbReference type="GO" id="GO:0004674">
    <property type="term" value="F:protein serine/threonine kinase activity"/>
    <property type="evidence" value="ECO:0007669"/>
    <property type="project" value="UniProtKB-KW"/>
</dbReference>
<keyword evidence="4" id="KW-0808">Transferase</keyword>
<name>A0AAV6MFY7_9ROSI</name>
<dbReference type="Proteomes" id="UP000685013">
    <property type="component" value="Chromosome 14"/>
</dbReference>
<dbReference type="EMBL" id="JAGKQH010000014">
    <property type="protein sequence ID" value="KAG6580577.1"/>
    <property type="molecule type" value="Genomic_DNA"/>
</dbReference>
<evidence type="ECO:0000256" key="3">
    <source>
        <dbReference type="ARBA" id="ARBA00012513"/>
    </source>
</evidence>
<dbReference type="Pfam" id="PF18592">
    <property type="entry name" value="Tho1_MOS11_C"/>
    <property type="match status" value="1"/>
</dbReference>
<keyword evidence="15" id="KW-0547">Nucleotide-binding</keyword>
<dbReference type="PROSITE" id="PS00107">
    <property type="entry name" value="PROTEIN_KINASE_ATP"/>
    <property type="match status" value="1"/>
</dbReference>
<keyword evidence="11" id="KW-0539">Nucleus</keyword>
<keyword evidence="4" id="KW-0418">Kinase</keyword>
<dbReference type="PANTHER" id="PTHR47985:SF2">
    <property type="entry name" value="SERINE_THREONINE-PROTEIN KINASE PBL7-RELATED"/>
    <property type="match status" value="1"/>
</dbReference>
<dbReference type="GO" id="GO:0043565">
    <property type="term" value="F:sequence-specific DNA binding"/>
    <property type="evidence" value="ECO:0007669"/>
    <property type="project" value="InterPro"/>
</dbReference>
<evidence type="ECO:0000256" key="10">
    <source>
        <dbReference type="ARBA" id="ARBA00023163"/>
    </source>
</evidence>
<dbReference type="Pfam" id="PF03106">
    <property type="entry name" value="WRKY"/>
    <property type="match status" value="2"/>
</dbReference>
<feature type="region of interest" description="Disordered" evidence="16">
    <location>
        <begin position="342"/>
        <end position="367"/>
    </location>
</feature>
<protein>
    <recommendedName>
        <fullName evidence="3">non-specific serine/threonine protein kinase</fullName>
        <ecNumber evidence="3">2.7.11.1</ecNumber>
    </recommendedName>
</protein>
<keyword evidence="4" id="KW-0723">Serine/threonine-protein kinase</keyword>
<dbReference type="InterPro" id="IPR000719">
    <property type="entry name" value="Prot_kinase_dom"/>
</dbReference>
<organism evidence="19 20">
    <name type="scientific">Cucurbita argyrosperma subsp. sororia</name>
    <dbReference type="NCBI Taxonomy" id="37648"/>
    <lineage>
        <taxon>Eukaryota</taxon>
        <taxon>Viridiplantae</taxon>
        <taxon>Streptophyta</taxon>
        <taxon>Embryophyta</taxon>
        <taxon>Tracheophyta</taxon>
        <taxon>Spermatophyta</taxon>
        <taxon>Magnoliopsida</taxon>
        <taxon>eudicotyledons</taxon>
        <taxon>Gunneridae</taxon>
        <taxon>Pentapetalae</taxon>
        <taxon>rosids</taxon>
        <taxon>fabids</taxon>
        <taxon>Cucurbitales</taxon>
        <taxon>Cucurbitaceae</taxon>
        <taxon>Cucurbiteae</taxon>
        <taxon>Cucurbita</taxon>
    </lineage>
</organism>
<evidence type="ECO:0000256" key="4">
    <source>
        <dbReference type="ARBA" id="ARBA00022527"/>
    </source>
</evidence>
<feature type="non-terminal residue" evidence="19">
    <location>
        <position position="1"/>
    </location>
</feature>
<evidence type="ECO:0000256" key="8">
    <source>
        <dbReference type="ARBA" id="ARBA00023125"/>
    </source>
</evidence>
<dbReference type="FunFam" id="3.30.200.20:FF:000186">
    <property type="entry name" value="Serine/threonine-protein kinase PBS1"/>
    <property type="match status" value="1"/>
</dbReference>
<evidence type="ECO:0000256" key="5">
    <source>
        <dbReference type="ARBA" id="ARBA00022553"/>
    </source>
</evidence>
<feature type="region of interest" description="Disordered" evidence="16">
    <location>
        <begin position="512"/>
        <end position="532"/>
    </location>
</feature>
<evidence type="ECO:0000256" key="14">
    <source>
        <dbReference type="ARBA" id="ARBA00048679"/>
    </source>
</evidence>
<feature type="compositionally biased region" description="Polar residues" evidence="16">
    <location>
        <begin position="258"/>
        <end position="274"/>
    </location>
</feature>
<keyword evidence="5" id="KW-0597">Phosphoprotein</keyword>
<evidence type="ECO:0000256" key="15">
    <source>
        <dbReference type="PROSITE-ProRule" id="PRU10141"/>
    </source>
</evidence>
<evidence type="ECO:0000259" key="17">
    <source>
        <dbReference type="PROSITE" id="PS50011"/>
    </source>
</evidence>
<reference evidence="19 20" key="1">
    <citation type="journal article" date="2021" name="Hortic Res">
        <title>The domestication of Cucurbita argyrosperma as revealed by the genome of its wild relative.</title>
        <authorList>
            <person name="Barrera-Redondo J."/>
            <person name="Sanchez-de la Vega G."/>
            <person name="Aguirre-Liguori J.A."/>
            <person name="Castellanos-Morales G."/>
            <person name="Gutierrez-Guerrero Y.T."/>
            <person name="Aguirre-Dugua X."/>
            <person name="Aguirre-Planter E."/>
            <person name="Tenaillon M.I."/>
            <person name="Lira-Saade R."/>
            <person name="Eguiarte L.E."/>
        </authorList>
    </citation>
    <scope>NUCLEOTIDE SEQUENCE [LARGE SCALE GENOMIC DNA]</scope>
    <source>
        <strain evidence="19">JBR-2021</strain>
    </source>
</reference>
<feature type="compositionally biased region" description="Polar residues" evidence="16">
    <location>
        <begin position="735"/>
        <end position="748"/>
    </location>
</feature>
<feature type="region of interest" description="Disordered" evidence="16">
    <location>
        <begin position="246"/>
        <end position="274"/>
    </location>
</feature>
<dbReference type="AlphaFoldDB" id="A0AAV6MFY7"/>
<evidence type="ECO:0000256" key="7">
    <source>
        <dbReference type="ARBA" id="ARBA00023015"/>
    </source>
</evidence>
<evidence type="ECO:0000256" key="6">
    <source>
        <dbReference type="ARBA" id="ARBA00022737"/>
    </source>
</evidence>
<keyword evidence="12" id="KW-0449">Lipoprotein</keyword>
<keyword evidence="7" id="KW-0805">Transcription regulation</keyword>
<evidence type="ECO:0000256" key="1">
    <source>
        <dbReference type="ARBA" id="ARBA00004123"/>
    </source>
</evidence>
<dbReference type="GO" id="GO:0005886">
    <property type="term" value="C:plasma membrane"/>
    <property type="evidence" value="ECO:0007669"/>
    <property type="project" value="UniProtKB-SubCell"/>
</dbReference>
<sequence>MDNKAAERVVVARPVASRPTCSSFKSFSDILACAFNTSPPNMSSETTKVAAIRPKTVRFKLKDNPAPSSMAKIPETAPRTISRSSSDNLAISDSQTTVLFKPLAKHVSKRTVSQLSHIGNTNLQNCLPHPFDKDSIQCPNQGKDNVQSALTSNLPQNITSTVENSQSIESSRVTLNYSKEDPTLLHSQVSCAQPSYDGYNWRKYGQKQVKGSKYPRSYYKCTHPSCPVKKKVERSLDGKIAEIVYKGEHDHPKPQPLKLNSSGTQGEGSISNGTVRDTNPELWLYYLNGQIEGSESRLENHIEKTCQGRVTLPFDPVVVREVHGGCRISDNSCGLSVECEEGSKGLESTGDKLRSKRRGGKNPTNEADLSIEGVYEHHAMARGSADIEISGKGIRWRKYGQKVVKGNLYPRSYYRCTGLKCKARNSSNGITQKNRSKWIGSLVEQSEGSQHVERKYRIILKISSCLLLIHIGHLFSSSWLDAAVEVHQRVRKEIELSMIWIPCSGNSNRKVRSKKLKKLESQKSRVDPIKAASGKLKTSSSFSEASKGGGSDPIKAQIFSFRELAAATRNFRADCLLGEGGFGRVYKGNLESINQVVAIKQLDRNGLQGNREFLVEVLMLSLLHHPNLVNLIGYCADGDQRLLIYEYMRLGALDDHLHDISPGTKARPLFKDRMRFAQMADPMLRGQYPSRGLYQALAVAAMCVQEQPNMRPVIADVVTALSYLASQRYDPGSNIPHSSPGSASTPPRTNRDSDRKLNGGPDLPSSMATDFTEELSENNLPGPKSALPLNLGSAAAGNGQVDQHQNRRSFAVGPSHSVTPTATKEGTESQRAVLGRTSEHHASVFDIFKKIRRAERFGIPVRLSEAEKRFSRAERFGIDSVCGPDEMFKAEELKRKARAERFELLTLSMATDEEAKKKARLVRFSPFL</sequence>
<comment type="catalytic activity">
    <reaction evidence="13">
        <text>L-threonyl-[protein] + ATP = O-phospho-L-threonyl-[protein] + ADP + H(+)</text>
        <dbReference type="Rhea" id="RHEA:46608"/>
        <dbReference type="Rhea" id="RHEA-COMP:11060"/>
        <dbReference type="Rhea" id="RHEA-COMP:11605"/>
        <dbReference type="ChEBI" id="CHEBI:15378"/>
        <dbReference type="ChEBI" id="CHEBI:30013"/>
        <dbReference type="ChEBI" id="CHEBI:30616"/>
        <dbReference type="ChEBI" id="CHEBI:61977"/>
        <dbReference type="ChEBI" id="CHEBI:456216"/>
        <dbReference type="EC" id="2.7.11.1"/>
    </reaction>
</comment>
<evidence type="ECO:0000256" key="2">
    <source>
        <dbReference type="ARBA" id="ARBA00004193"/>
    </source>
</evidence>
<dbReference type="GO" id="GO:0003700">
    <property type="term" value="F:DNA-binding transcription factor activity"/>
    <property type="evidence" value="ECO:0007669"/>
    <property type="project" value="InterPro"/>
</dbReference>